<proteinExistence type="predicted"/>
<sequence>MSQRLRCLMRWFVASFQFYSLHYIDFHIKQPGPTSNFTATKFMIPVLHRVWPRALSITGRQAWGPVINYHWWFPWQRYFERDIDVAAIHSVAPRLMPRAFCVRQVNCYRVPTTWNTRLGIPLWYICATKPSFVLIHKGIRTTFAYYVIRTAVTLSIEDVKLPFDARDVRDRVFRERRSHKHCFSAFRSSQVKRLIIDGFKAVIFDGIHVYEIVNSCRYVL</sequence>
<name>A0AA39PRW1_9AGAR</name>
<dbReference type="EMBL" id="JAUEPR010000002">
    <property type="protein sequence ID" value="KAK0489397.1"/>
    <property type="molecule type" value="Genomic_DNA"/>
</dbReference>
<protein>
    <submittedName>
        <fullName evidence="1">Uncharacterized protein</fullName>
    </submittedName>
</protein>
<dbReference type="AlphaFoldDB" id="A0AA39PRW1"/>
<dbReference type="Proteomes" id="UP001175227">
    <property type="component" value="Unassembled WGS sequence"/>
</dbReference>
<gene>
    <name evidence="1" type="ORF">IW261DRAFT_1444764</name>
</gene>
<evidence type="ECO:0000313" key="1">
    <source>
        <dbReference type="EMBL" id="KAK0489397.1"/>
    </source>
</evidence>
<keyword evidence="2" id="KW-1185">Reference proteome</keyword>
<reference evidence="1" key="1">
    <citation type="submission" date="2023-06" db="EMBL/GenBank/DDBJ databases">
        <authorList>
            <consortium name="Lawrence Berkeley National Laboratory"/>
            <person name="Ahrendt S."/>
            <person name="Sahu N."/>
            <person name="Indic B."/>
            <person name="Wong-Bajracharya J."/>
            <person name="Merenyi Z."/>
            <person name="Ke H.-M."/>
            <person name="Monk M."/>
            <person name="Kocsube S."/>
            <person name="Drula E."/>
            <person name="Lipzen A."/>
            <person name="Balint B."/>
            <person name="Henrissat B."/>
            <person name="Andreopoulos B."/>
            <person name="Martin F.M."/>
            <person name="Harder C.B."/>
            <person name="Rigling D."/>
            <person name="Ford K.L."/>
            <person name="Foster G.D."/>
            <person name="Pangilinan J."/>
            <person name="Papanicolaou A."/>
            <person name="Barry K."/>
            <person name="LaButti K."/>
            <person name="Viragh M."/>
            <person name="Koriabine M."/>
            <person name="Yan M."/>
            <person name="Riley R."/>
            <person name="Champramary S."/>
            <person name="Plett K.L."/>
            <person name="Tsai I.J."/>
            <person name="Slot J."/>
            <person name="Sipos G."/>
            <person name="Plett J."/>
            <person name="Nagy L.G."/>
            <person name="Grigoriev I.V."/>
        </authorList>
    </citation>
    <scope>NUCLEOTIDE SEQUENCE</scope>
    <source>
        <strain evidence="1">ICMP 16352</strain>
    </source>
</reference>
<evidence type="ECO:0000313" key="2">
    <source>
        <dbReference type="Proteomes" id="UP001175227"/>
    </source>
</evidence>
<feature type="non-terminal residue" evidence="1">
    <location>
        <position position="1"/>
    </location>
</feature>
<comment type="caution">
    <text evidence="1">The sequence shown here is derived from an EMBL/GenBank/DDBJ whole genome shotgun (WGS) entry which is preliminary data.</text>
</comment>
<accession>A0AA39PRW1</accession>
<organism evidence="1 2">
    <name type="scientific">Armillaria novae-zelandiae</name>
    <dbReference type="NCBI Taxonomy" id="153914"/>
    <lineage>
        <taxon>Eukaryota</taxon>
        <taxon>Fungi</taxon>
        <taxon>Dikarya</taxon>
        <taxon>Basidiomycota</taxon>
        <taxon>Agaricomycotina</taxon>
        <taxon>Agaricomycetes</taxon>
        <taxon>Agaricomycetidae</taxon>
        <taxon>Agaricales</taxon>
        <taxon>Marasmiineae</taxon>
        <taxon>Physalacriaceae</taxon>
        <taxon>Armillaria</taxon>
    </lineage>
</organism>